<protein>
    <submittedName>
        <fullName evidence="1">Uncharacterized protein</fullName>
    </submittedName>
</protein>
<reference evidence="1 2" key="1">
    <citation type="journal article" date="2024" name="Plant Biotechnol. J.">
        <title>Genome and CRISPR/Cas9 system of a widespread forest tree (Populus alba) in the world.</title>
        <authorList>
            <person name="Liu Y.J."/>
            <person name="Jiang P.F."/>
            <person name="Han X.M."/>
            <person name="Li X.Y."/>
            <person name="Wang H.M."/>
            <person name="Wang Y.J."/>
            <person name="Wang X.X."/>
            <person name="Zeng Q.Y."/>
        </authorList>
    </citation>
    <scope>NUCLEOTIDE SEQUENCE [LARGE SCALE GENOMIC DNA]</scope>
    <source>
        <strain evidence="2">cv. PAL-ZL1</strain>
    </source>
</reference>
<proteinExistence type="predicted"/>
<dbReference type="Proteomes" id="UP000309997">
    <property type="component" value="Unassembled WGS sequence"/>
</dbReference>
<evidence type="ECO:0000313" key="2">
    <source>
        <dbReference type="Proteomes" id="UP000309997"/>
    </source>
</evidence>
<accession>A0ACC4AFV8</accession>
<sequence>MASDTKRGSLSRLSPLARPFTLSKPNNSSFSPSNSALDRSFSSFGLEGDSFAFYPQYPPGVLQVSADFSSLARDSSLQDTSFNPSSSMLDRSFSSFSLEGDSFAYYPQYPSGVLQGSAEYGLFTESKSDFDAVPVTKSTELGYEAHKSGDLRGILHWKDKHGGSSMFNDDSTKQAGSPAEGLKLSPETSDSLCGKLSGISLKDHEVRPKGTREIDSQCVPISSKFSTISDLNSSAMLQDPQSGINYLPPSVSWSPCDTNIAYFGRSLSQQLDFHAAKQNVPPSSDINSLPPLVSEPSVASTVYLPFNHVLSENLDSDGDGGVSKNNFLGSGQASLKKPHAVVDKSKEVFHNKVLTDKGKGKMGKPVTHEVMEPVPMAKSELQITCPGPPIDFTLEVDKSKEVFHHKVLADEGKEGKLGKPVTHEVMEPVSMAKSELQITCPSLLIDLTLESLGIKESNLIENSSKIINENDSDLDSPCWKGKLAAEQSSCEVSVPDNFQHLKSEQEACSYLNPLAPLFFPSSDKQKVNYCGNDCFSFQKTASSMVSLFSREQRLQHSATAGSSSSEQSSITEAHCYSDMHVPNKEYELLTDSSSSSMHGSSCVVLPSVLEDYFTSSGQLLTGQCVGGFGKAIKDTVPNGSTSVSLFASKHVFDSSSCSEGVSTDLSEIYGGATKPLCSPPRLDFQIVVKTMNELSELLMQNCTNDLDSLNEHEHDIIKRIIHNLTLCIRSRVGEHTLVSESSHPHTSYCVRKSTHLNKCSNMELQTTRTKAVMVSHEIGHENKHERQMSSTSFRERFLDSLKPRSGGLKKNEHITQVNEKALEGHYELEEEENPQVLFYKNLWLEAEAALCSMKYKASVLGWRFCCKVLALGTHIASRCIYILASSHRLFSFITLSKTCHMGLPRTNSSQTYTEKLPDIVISNAL</sequence>
<dbReference type="EMBL" id="RCHU02000019">
    <property type="protein sequence ID" value="KAL3564980.1"/>
    <property type="molecule type" value="Genomic_DNA"/>
</dbReference>
<organism evidence="1 2">
    <name type="scientific">Populus alba</name>
    <name type="common">White poplar</name>
    <dbReference type="NCBI Taxonomy" id="43335"/>
    <lineage>
        <taxon>Eukaryota</taxon>
        <taxon>Viridiplantae</taxon>
        <taxon>Streptophyta</taxon>
        <taxon>Embryophyta</taxon>
        <taxon>Tracheophyta</taxon>
        <taxon>Spermatophyta</taxon>
        <taxon>Magnoliopsida</taxon>
        <taxon>eudicotyledons</taxon>
        <taxon>Gunneridae</taxon>
        <taxon>Pentapetalae</taxon>
        <taxon>rosids</taxon>
        <taxon>fabids</taxon>
        <taxon>Malpighiales</taxon>
        <taxon>Salicaceae</taxon>
        <taxon>Saliceae</taxon>
        <taxon>Populus</taxon>
    </lineage>
</organism>
<gene>
    <name evidence="1" type="ORF">D5086_033026</name>
</gene>
<name>A0ACC4AFV8_POPAL</name>
<evidence type="ECO:0000313" key="1">
    <source>
        <dbReference type="EMBL" id="KAL3564980.1"/>
    </source>
</evidence>
<comment type="caution">
    <text evidence="1">The sequence shown here is derived from an EMBL/GenBank/DDBJ whole genome shotgun (WGS) entry which is preliminary data.</text>
</comment>
<keyword evidence="2" id="KW-1185">Reference proteome</keyword>